<comment type="caution">
    <text evidence="11">The sequence shown here is derived from an EMBL/GenBank/DDBJ whole genome shotgun (WGS) entry which is preliminary data.</text>
</comment>
<protein>
    <recommendedName>
        <fullName evidence="10">G-protein coupled receptors family 1 profile domain-containing protein</fullName>
    </recommendedName>
</protein>
<dbReference type="GO" id="GO:0035025">
    <property type="term" value="P:positive regulation of Rho protein signal transduction"/>
    <property type="evidence" value="ECO:0007669"/>
    <property type="project" value="TreeGrafter"/>
</dbReference>
<keyword evidence="12" id="KW-1185">Reference proteome</keyword>
<comment type="subcellular location">
    <subcellularLocation>
        <location evidence="1">Membrane</location>
        <topology evidence="1">Multi-pass membrane protein</topology>
    </subcellularLocation>
</comment>
<feature type="transmembrane region" description="Helical" evidence="9">
    <location>
        <begin position="109"/>
        <end position="135"/>
    </location>
</feature>
<feature type="transmembrane region" description="Helical" evidence="9">
    <location>
        <begin position="513"/>
        <end position="537"/>
    </location>
</feature>
<proteinExistence type="predicted"/>
<evidence type="ECO:0000259" key="10">
    <source>
        <dbReference type="PROSITE" id="PS50262"/>
    </source>
</evidence>
<gene>
    <name evidence="11" type="ORF">P4O66_004285</name>
</gene>
<feature type="transmembrane region" description="Helical" evidence="9">
    <location>
        <begin position="415"/>
        <end position="433"/>
    </location>
</feature>
<evidence type="ECO:0000256" key="4">
    <source>
        <dbReference type="ARBA" id="ARBA00023040"/>
    </source>
</evidence>
<evidence type="ECO:0000256" key="5">
    <source>
        <dbReference type="ARBA" id="ARBA00023136"/>
    </source>
</evidence>
<keyword evidence="2 9" id="KW-0812">Transmembrane</keyword>
<dbReference type="Proteomes" id="UP001239994">
    <property type="component" value="Unassembled WGS sequence"/>
</dbReference>
<keyword evidence="6" id="KW-0675">Receptor</keyword>
<evidence type="ECO:0000256" key="8">
    <source>
        <dbReference type="ARBA" id="ARBA00023224"/>
    </source>
</evidence>
<sequence length="618" mass="69405">MSDMNFMLANSSSSVNQSGLQYVYNQTTSAVPDEELFSCGGYFFLLFIEVLSTVIGFPSNVHVSYLLLCGGLEHSTSNIFKLNLALLDTVYCLSLPLDPLSTYLINNYYIFQYVIIILGLNEIGAPLLLTCMCLDQYVAVVHPIVFIKLRNGSHRLVAVTLVWAVTITYSVLMVMSTIQHKDFIFLVPFVAAFLIILFCNVSVLWTLRQSGPASNELHPAKKQAFRTVLAIFIIITISFFPLAVTFPFYLIFQSISFDCILPFGYGFIVLRAPLHGLFILGQARKLPCMTPDDRNNPSDLCMKMLSSVICLQEEKRNFDRSQRKSTKINVFIPATADMTFMLANSVSQSGLQYVYNQTTSAVPDEELFCYGNNSFQLCIEVLSTVIGFPSNVYVSYLPLCRGLEHSTSNIFKHNLALLDTVYCLFLPAAPLSIYLKNNYIYQFTIIILGLNEIGAPFLLTCMCLDQYVAVVHPVMFMKLRNGSHRLVAVTLVWVVTITYSLLMVMLTTEQKHFIFLVPFLADYFIILFCNVSVLRALRQSGSASNELHSAKKQAFRTVLAIFIIITISFFPVAVSFPFYLILERRIASWSSTSPMPSSFYEHLCTASSSSARLGRCPA</sequence>
<evidence type="ECO:0000256" key="1">
    <source>
        <dbReference type="ARBA" id="ARBA00004141"/>
    </source>
</evidence>
<feature type="transmembrane region" description="Helical" evidence="9">
    <location>
        <begin position="439"/>
        <end position="464"/>
    </location>
</feature>
<feature type="transmembrane region" description="Helical" evidence="9">
    <location>
        <begin position="263"/>
        <end position="281"/>
    </location>
</feature>
<evidence type="ECO:0000256" key="7">
    <source>
        <dbReference type="ARBA" id="ARBA00023180"/>
    </source>
</evidence>
<accession>A0AAD8ZP21</accession>
<dbReference type="AlphaFoldDB" id="A0AAD8ZP21"/>
<dbReference type="GO" id="GO:0007200">
    <property type="term" value="P:phospholipase C-activating G protein-coupled receptor signaling pathway"/>
    <property type="evidence" value="ECO:0007669"/>
    <property type="project" value="TreeGrafter"/>
</dbReference>
<feature type="transmembrane region" description="Helical" evidence="9">
    <location>
        <begin position="156"/>
        <end position="178"/>
    </location>
</feature>
<dbReference type="PANTHER" id="PTHR24232">
    <property type="entry name" value="G-PROTEIN COUPLED RECEPTOR"/>
    <property type="match status" value="1"/>
</dbReference>
<evidence type="ECO:0000256" key="3">
    <source>
        <dbReference type="ARBA" id="ARBA00022989"/>
    </source>
</evidence>
<feature type="transmembrane region" description="Helical" evidence="9">
    <location>
        <begin position="184"/>
        <end position="207"/>
    </location>
</feature>
<feature type="transmembrane region" description="Helical" evidence="9">
    <location>
        <begin position="42"/>
        <end position="68"/>
    </location>
</feature>
<keyword evidence="5 9" id="KW-0472">Membrane</keyword>
<feature type="transmembrane region" description="Helical" evidence="9">
    <location>
        <begin position="228"/>
        <end position="251"/>
    </location>
</feature>
<organism evidence="11 12">
    <name type="scientific">Electrophorus voltai</name>
    <dbReference type="NCBI Taxonomy" id="2609070"/>
    <lineage>
        <taxon>Eukaryota</taxon>
        <taxon>Metazoa</taxon>
        <taxon>Chordata</taxon>
        <taxon>Craniata</taxon>
        <taxon>Vertebrata</taxon>
        <taxon>Euteleostomi</taxon>
        <taxon>Actinopterygii</taxon>
        <taxon>Neopterygii</taxon>
        <taxon>Teleostei</taxon>
        <taxon>Ostariophysi</taxon>
        <taxon>Gymnotiformes</taxon>
        <taxon>Gymnotoidei</taxon>
        <taxon>Gymnotidae</taxon>
        <taxon>Electrophorus</taxon>
    </lineage>
</organism>
<evidence type="ECO:0000256" key="6">
    <source>
        <dbReference type="ARBA" id="ARBA00023170"/>
    </source>
</evidence>
<keyword evidence="4" id="KW-0297">G-protein coupled receptor</keyword>
<evidence type="ECO:0000256" key="2">
    <source>
        <dbReference type="ARBA" id="ARBA00022692"/>
    </source>
</evidence>
<dbReference type="GO" id="GO:0004930">
    <property type="term" value="F:G protein-coupled receptor activity"/>
    <property type="evidence" value="ECO:0007669"/>
    <property type="project" value="UniProtKB-KW"/>
</dbReference>
<feature type="domain" description="G-protein coupled receptors family 1 profile" evidence="10">
    <location>
        <begin position="390"/>
        <end position="574"/>
    </location>
</feature>
<keyword evidence="3 9" id="KW-1133">Transmembrane helix</keyword>
<dbReference type="GO" id="GO:0005886">
    <property type="term" value="C:plasma membrane"/>
    <property type="evidence" value="ECO:0007669"/>
    <property type="project" value="TreeGrafter"/>
</dbReference>
<dbReference type="Gene3D" id="1.20.1070.10">
    <property type="entry name" value="Rhodopsin 7-helix transmembrane proteins"/>
    <property type="match status" value="2"/>
</dbReference>
<dbReference type="PRINTS" id="PR00237">
    <property type="entry name" value="GPCRRHODOPSN"/>
</dbReference>
<name>A0AAD8ZP21_9TELE</name>
<feature type="transmembrane region" description="Helical" evidence="9">
    <location>
        <begin position="485"/>
        <end position="507"/>
    </location>
</feature>
<feature type="domain" description="G-protein coupled receptors family 1 profile" evidence="10">
    <location>
        <begin position="59"/>
        <end position="244"/>
    </location>
</feature>
<evidence type="ECO:0000313" key="11">
    <source>
        <dbReference type="EMBL" id="KAK1802642.1"/>
    </source>
</evidence>
<feature type="transmembrane region" description="Helical" evidence="9">
    <location>
        <begin position="558"/>
        <end position="582"/>
    </location>
</feature>
<dbReference type="SUPFAM" id="SSF81321">
    <property type="entry name" value="Family A G protein-coupled receptor-like"/>
    <property type="match status" value="2"/>
</dbReference>
<keyword evidence="7" id="KW-0325">Glycoprotein</keyword>
<dbReference type="InterPro" id="IPR017452">
    <property type="entry name" value="GPCR_Rhodpsn_7TM"/>
</dbReference>
<dbReference type="Pfam" id="PF00001">
    <property type="entry name" value="7tm_1"/>
    <property type="match status" value="2"/>
</dbReference>
<evidence type="ECO:0000256" key="9">
    <source>
        <dbReference type="SAM" id="Phobius"/>
    </source>
</evidence>
<reference evidence="11" key="1">
    <citation type="submission" date="2023-03" db="EMBL/GenBank/DDBJ databases">
        <title>Electrophorus voltai genome.</title>
        <authorList>
            <person name="Bian C."/>
        </authorList>
    </citation>
    <scope>NUCLEOTIDE SEQUENCE</scope>
    <source>
        <strain evidence="11">CB-2022</strain>
        <tissue evidence="11">Muscle</tissue>
    </source>
</reference>
<dbReference type="PROSITE" id="PS50262">
    <property type="entry name" value="G_PROTEIN_RECEP_F1_2"/>
    <property type="match status" value="2"/>
</dbReference>
<dbReference type="EMBL" id="JAROKS010000006">
    <property type="protein sequence ID" value="KAK1802642.1"/>
    <property type="molecule type" value="Genomic_DNA"/>
</dbReference>
<dbReference type="InterPro" id="IPR000276">
    <property type="entry name" value="GPCR_Rhodpsn"/>
</dbReference>
<keyword evidence="8" id="KW-0807">Transducer</keyword>
<evidence type="ECO:0000313" key="12">
    <source>
        <dbReference type="Proteomes" id="UP001239994"/>
    </source>
</evidence>
<dbReference type="PANTHER" id="PTHR24232:SF107">
    <property type="entry name" value="HYDROXYCARBOXYLIC ACID RECEPTOR 2-LIKE"/>
    <property type="match status" value="1"/>
</dbReference>